<protein>
    <submittedName>
        <fullName evidence="10">L-lactate dehydrogenase (Cytochrome)</fullName>
    </submittedName>
    <submittedName>
        <fullName evidence="9">L-lactate dehydrogenase LldD</fullName>
    </submittedName>
</protein>
<dbReference type="Pfam" id="PF01070">
    <property type="entry name" value="FMN_dh"/>
    <property type="match status" value="1"/>
</dbReference>
<dbReference type="PANTHER" id="PTHR10578">
    <property type="entry name" value="S -2-HYDROXY-ACID OXIDASE-RELATED"/>
    <property type="match status" value="1"/>
</dbReference>
<dbReference type="GO" id="GO:0009060">
    <property type="term" value="P:aerobic respiration"/>
    <property type="evidence" value="ECO:0007669"/>
    <property type="project" value="TreeGrafter"/>
</dbReference>
<dbReference type="Proteomes" id="UP000050497">
    <property type="component" value="Unassembled WGS sequence"/>
</dbReference>
<comment type="similarity">
    <text evidence="5">Belongs to the FMN-dependent alpha-hydroxy acid dehydrogenase family.</text>
</comment>
<dbReference type="Gene3D" id="3.20.20.70">
    <property type="entry name" value="Aldolase class I"/>
    <property type="match status" value="1"/>
</dbReference>
<feature type="binding site" evidence="7">
    <location>
        <position position="281"/>
    </location>
    <ligand>
        <name>glyoxylate</name>
        <dbReference type="ChEBI" id="CHEBI:36655"/>
    </ligand>
</feature>
<keyword evidence="4" id="KW-0560">Oxidoreductase</keyword>
<dbReference type="GO" id="GO:0005886">
    <property type="term" value="C:plasma membrane"/>
    <property type="evidence" value="ECO:0007669"/>
    <property type="project" value="TreeGrafter"/>
</dbReference>
<evidence type="ECO:0000256" key="3">
    <source>
        <dbReference type="ARBA" id="ARBA00022643"/>
    </source>
</evidence>
<evidence type="ECO:0000256" key="2">
    <source>
        <dbReference type="ARBA" id="ARBA00022630"/>
    </source>
</evidence>
<dbReference type="RefSeq" id="WP_074443544.1">
    <property type="nucleotide sequence ID" value="NZ_FMBM01000001.1"/>
</dbReference>
<feature type="binding site" evidence="7">
    <location>
        <position position="254"/>
    </location>
    <ligand>
        <name>FMN</name>
        <dbReference type="ChEBI" id="CHEBI:58210"/>
    </ligand>
</feature>
<keyword evidence="3 7" id="KW-0288">FMN</keyword>
<feature type="binding site" evidence="7">
    <location>
        <position position="129"/>
    </location>
    <ligand>
        <name>glyoxylate</name>
        <dbReference type="ChEBI" id="CHEBI:36655"/>
    </ligand>
</feature>
<accession>A0A0P7YDC5</accession>
<evidence type="ECO:0000256" key="5">
    <source>
        <dbReference type="ARBA" id="ARBA00024042"/>
    </source>
</evidence>
<dbReference type="SUPFAM" id="SSF51395">
    <property type="entry name" value="FMN-linked oxidoreductases"/>
    <property type="match status" value="1"/>
</dbReference>
<dbReference type="InterPro" id="IPR013785">
    <property type="entry name" value="Aldolase_TIM"/>
</dbReference>
<feature type="binding site" evidence="7">
    <location>
        <position position="276"/>
    </location>
    <ligand>
        <name>FMN</name>
        <dbReference type="ChEBI" id="CHEBI:58210"/>
    </ligand>
</feature>
<evidence type="ECO:0000256" key="1">
    <source>
        <dbReference type="ARBA" id="ARBA00001917"/>
    </source>
</evidence>
<gene>
    <name evidence="9" type="primary">lldD</name>
    <name evidence="10" type="ORF">GA0071312_0591</name>
    <name evidence="9" type="ORF">HLUCCO17_03575</name>
</gene>
<dbReference type="InterPro" id="IPR037396">
    <property type="entry name" value="FMN_HAD"/>
</dbReference>
<dbReference type="Proteomes" id="UP000182800">
    <property type="component" value="Unassembled WGS sequence"/>
</dbReference>
<evidence type="ECO:0000313" key="9">
    <source>
        <dbReference type="EMBL" id="KPQ12259.1"/>
    </source>
</evidence>
<keyword evidence="2 7" id="KW-0285">Flavoprotein</keyword>
<reference evidence="10 12" key="2">
    <citation type="submission" date="2016-08" db="EMBL/GenBank/DDBJ databases">
        <authorList>
            <person name="Varghese N."/>
            <person name="Submissions Spin"/>
        </authorList>
    </citation>
    <scope>NUCLEOTIDE SEQUENCE [LARGE SCALE GENOMIC DNA]</scope>
    <source>
        <strain evidence="10 12">HL-109</strain>
    </source>
</reference>
<evidence type="ECO:0000256" key="6">
    <source>
        <dbReference type="PIRSR" id="PIRSR000138-1"/>
    </source>
</evidence>
<dbReference type="PANTHER" id="PTHR10578:SF107">
    <property type="entry name" value="2-HYDROXYACID OXIDASE 1"/>
    <property type="match status" value="1"/>
</dbReference>
<dbReference type="PIRSF" id="PIRSF000138">
    <property type="entry name" value="Al-hdrx_acd_dh"/>
    <property type="match status" value="1"/>
</dbReference>
<feature type="binding site" evidence="7">
    <location>
        <position position="25"/>
    </location>
    <ligand>
        <name>glyoxylate</name>
        <dbReference type="ChEBI" id="CHEBI:36655"/>
    </ligand>
</feature>
<comment type="cofactor">
    <cofactor evidence="1">
        <name>FMN</name>
        <dbReference type="ChEBI" id="CHEBI:58210"/>
    </cofactor>
</comment>
<dbReference type="PROSITE" id="PS51349">
    <property type="entry name" value="FMN_HYDROXY_ACID_DH_2"/>
    <property type="match status" value="1"/>
</dbReference>
<sequence length="391" mass="43553">MSRMYSVSDYEQAARRLLPRCVWEYLQGGTEDMLSRDRNRSAFHDFAFTSRILRDVSAPSMATELFGARYSLPVGMAPTGLAGMMRHDCDVLIAKAFHENALPYVISASSVVPMEELVKHAPGAWYQAYFPDDRERIDRICTRLENCGITNLIVTVDVPVAANRENIKRRDFDIPFRMTPSLALDGLLHPRWMAGTLLPTLRTRGIPRFANLYEEIGTRITEDPPQGFRGGRDRLSWRTMSWLRDRWRGRLILKGILHPQDALEACALGMDAIVVSNHGGRQLDYTISTLAALEAVIAAARDRIAVFFDGGITRGTHVLMALALGAQFVFAGRAFLYGAAVAGQRGVDHVIDIIRRELLTDMALLGTAHLEALHCEGVLQRAAPLNRGVHA</sequence>
<dbReference type="EMBL" id="LJSX01000003">
    <property type="protein sequence ID" value="KPQ12259.1"/>
    <property type="molecule type" value="Genomic_DNA"/>
</dbReference>
<feature type="binding site" evidence="7">
    <location>
        <position position="107"/>
    </location>
    <ligand>
        <name>FMN</name>
        <dbReference type="ChEBI" id="CHEBI:58210"/>
    </ligand>
</feature>
<feature type="active site" description="Proton acceptor" evidence="6">
    <location>
        <position position="278"/>
    </location>
</feature>
<dbReference type="InterPro" id="IPR000262">
    <property type="entry name" value="FMN-dep_DH"/>
</dbReference>
<feature type="domain" description="FMN hydroxy acid dehydrogenase" evidence="8">
    <location>
        <begin position="1"/>
        <end position="383"/>
    </location>
</feature>
<comment type="caution">
    <text evidence="9">The sequence shown here is derived from an EMBL/GenBank/DDBJ whole genome shotgun (WGS) entry which is preliminary data.</text>
</comment>
<evidence type="ECO:0000259" key="8">
    <source>
        <dbReference type="PROSITE" id="PS51349"/>
    </source>
</evidence>
<dbReference type="AlphaFoldDB" id="A0A0P7YDC5"/>
<dbReference type="EMBL" id="FMBM01000001">
    <property type="protein sequence ID" value="SCC78963.1"/>
    <property type="molecule type" value="Genomic_DNA"/>
</dbReference>
<dbReference type="GO" id="GO:0010181">
    <property type="term" value="F:FMN binding"/>
    <property type="evidence" value="ECO:0007669"/>
    <property type="project" value="InterPro"/>
</dbReference>
<evidence type="ECO:0000313" key="11">
    <source>
        <dbReference type="Proteomes" id="UP000050497"/>
    </source>
</evidence>
<evidence type="ECO:0000256" key="7">
    <source>
        <dbReference type="PIRSR" id="PIRSR000138-2"/>
    </source>
</evidence>
<reference evidence="9 11" key="1">
    <citation type="submission" date="2015-09" db="EMBL/GenBank/DDBJ databases">
        <title>Identification and resolution of microdiversity through metagenomic sequencing of parallel consortia.</title>
        <authorList>
            <person name="Nelson W.C."/>
            <person name="Romine M.F."/>
            <person name="Lindemann S.R."/>
        </authorList>
    </citation>
    <scope>NUCLEOTIDE SEQUENCE [LARGE SCALE GENOMIC DNA]</scope>
    <source>
        <strain evidence="9">HL-109</strain>
    </source>
</reference>
<dbReference type="OrthoDB" id="9770452at2"/>
<feature type="binding site" evidence="7">
    <location>
        <position position="164"/>
    </location>
    <ligand>
        <name>glyoxylate</name>
        <dbReference type="ChEBI" id="CHEBI:36655"/>
    </ligand>
</feature>
<evidence type="ECO:0000256" key="4">
    <source>
        <dbReference type="ARBA" id="ARBA00023002"/>
    </source>
</evidence>
<organism evidence="9 11">
    <name type="scientific">Saliniramus fredricksonii</name>
    <dbReference type="NCBI Taxonomy" id="1653334"/>
    <lineage>
        <taxon>Bacteria</taxon>
        <taxon>Pseudomonadati</taxon>
        <taxon>Pseudomonadota</taxon>
        <taxon>Alphaproteobacteria</taxon>
        <taxon>Hyphomicrobiales</taxon>
        <taxon>Salinarimonadaceae</taxon>
        <taxon>Saliniramus</taxon>
    </lineage>
</organism>
<name>A0A0P7YDC5_9HYPH</name>
<dbReference type="GO" id="GO:0004459">
    <property type="term" value="F:L-lactate dehydrogenase (NAD+) activity"/>
    <property type="evidence" value="ECO:0007669"/>
    <property type="project" value="TreeGrafter"/>
</dbReference>
<dbReference type="InterPro" id="IPR012133">
    <property type="entry name" value="Alpha-hydoxy_acid_DH_FMN"/>
</dbReference>
<feature type="binding site" evidence="7">
    <location>
        <position position="155"/>
    </location>
    <ligand>
        <name>FMN</name>
        <dbReference type="ChEBI" id="CHEBI:58210"/>
    </ligand>
</feature>
<dbReference type="PATRIC" id="fig|1653334.4.peg.3323"/>
<feature type="binding site" evidence="7">
    <location>
        <begin position="332"/>
        <end position="333"/>
    </location>
    <ligand>
        <name>FMN</name>
        <dbReference type="ChEBI" id="CHEBI:58210"/>
    </ligand>
</feature>
<evidence type="ECO:0000313" key="10">
    <source>
        <dbReference type="EMBL" id="SCC78963.1"/>
    </source>
</evidence>
<dbReference type="CDD" id="cd02809">
    <property type="entry name" value="alpha_hydroxyacid_oxid_FMN"/>
    <property type="match status" value="1"/>
</dbReference>
<proteinExistence type="inferred from homology"/>
<dbReference type="STRING" id="1653334.GA0071312_0591"/>
<feature type="binding site" evidence="7">
    <location>
        <position position="127"/>
    </location>
    <ligand>
        <name>FMN</name>
        <dbReference type="ChEBI" id="CHEBI:58210"/>
    </ligand>
</feature>
<dbReference type="PROSITE" id="PS00557">
    <property type="entry name" value="FMN_HYDROXY_ACID_DH_1"/>
    <property type="match status" value="1"/>
</dbReference>
<feature type="binding site" evidence="7">
    <location>
        <begin position="78"/>
        <end position="80"/>
    </location>
    <ligand>
        <name>FMN</name>
        <dbReference type="ChEBI" id="CHEBI:58210"/>
    </ligand>
</feature>
<feature type="binding site" evidence="7">
    <location>
        <position position="278"/>
    </location>
    <ligand>
        <name>glyoxylate</name>
        <dbReference type="ChEBI" id="CHEBI:36655"/>
    </ligand>
</feature>
<dbReference type="InterPro" id="IPR008259">
    <property type="entry name" value="FMN_hydac_DH_AS"/>
</dbReference>
<keyword evidence="12" id="KW-1185">Reference proteome</keyword>
<evidence type="ECO:0000313" key="12">
    <source>
        <dbReference type="Proteomes" id="UP000182800"/>
    </source>
</evidence>